<reference evidence="4" key="1">
    <citation type="submission" date="2006-09" db="EMBL/GenBank/DDBJ databases">
        <title>Annotation of Plasmodium falciparum Dd2.</title>
        <authorList>
            <consortium name="The Broad Institute Genome Sequencing Platform"/>
            <person name="Volkman S.K."/>
            <person name="Neafsey D.E."/>
            <person name="Dash A.P."/>
            <person name="Chitnis C.E."/>
            <person name="Hartl D.L."/>
            <person name="Young S.K."/>
            <person name="Zeng Q."/>
            <person name="Koehrsen M."/>
            <person name="Alvarado L."/>
            <person name="Berlin A."/>
            <person name="Borenstein D."/>
            <person name="Chapman S.B."/>
            <person name="Chen Z."/>
            <person name="Engels R."/>
            <person name="Freedman E."/>
            <person name="Gellesch M."/>
            <person name="Goldberg J."/>
            <person name="Griggs A."/>
            <person name="Gujja S."/>
            <person name="Heilman E.R."/>
            <person name="Heiman D.I."/>
            <person name="Howarth C."/>
            <person name="Jen D."/>
            <person name="Larson L."/>
            <person name="Mehta T."/>
            <person name="Neiman D."/>
            <person name="Park D."/>
            <person name="Pearson M."/>
            <person name="Roberts A."/>
            <person name="Saif S."/>
            <person name="Shea T."/>
            <person name="Shenoy N."/>
            <person name="Sisk P."/>
            <person name="Stolte C."/>
            <person name="Sykes S."/>
            <person name="Walk T."/>
            <person name="White J."/>
            <person name="Yandava C."/>
            <person name="Haas B."/>
            <person name="Henn M.R."/>
            <person name="Nusbaum C."/>
            <person name="Birren B."/>
        </authorList>
    </citation>
    <scope>NUCLEOTIDE SEQUENCE [LARGE SCALE GENOMIC DNA]</scope>
</reference>
<evidence type="ECO:0000256" key="1">
    <source>
        <dbReference type="SAM" id="MobiDB-lite"/>
    </source>
</evidence>
<name>A0A0L7MAC0_PLAF4</name>
<organism evidence="3 4">
    <name type="scientific">Plasmodium falciparum (isolate Dd2)</name>
    <dbReference type="NCBI Taxonomy" id="57267"/>
    <lineage>
        <taxon>Eukaryota</taxon>
        <taxon>Sar</taxon>
        <taxon>Alveolata</taxon>
        <taxon>Apicomplexa</taxon>
        <taxon>Aconoidasida</taxon>
        <taxon>Haemosporida</taxon>
        <taxon>Plasmodiidae</taxon>
        <taxon>Plasmodium</taxon>
        <taxon>Plasmodium (Laverania)</taxon>
    </lineage>
</organism>
<evidence type="ECO:0000313" key="4">
    <source>
        <dbReference type="Proteomes" id="UP000054282"/>
    </source>
</evidence>
<feature type="region of interest" description="Disordered" evidence="1">
    <location>
        <begin position="1"/>
        <end position="22"/>
    </location>
</feature>
<dbReference type="EMBL" id="GG703288">
    <property type="protein sequence ID" value="KOB89789.1"/>
    <property type="molecule type" value="Genomic_DNA"/>
</dbReference>
<accession>A0A0L7MAC0</accession>
<dbReference type="KEGG" id="pfd:PFDG_05343"/>
<reference evidence="4" key="2">
    <citation type="submission" date="2006-09" db="EMBL/GenBank/DDBJ databases">
        <title>The genome sequence of Plasmodium falciparum Dd2.</title>
        <authorList>
            <consortium name="The Broad Institute Genome Sequencing Platform"/>
            <person name="Birren B."/>
            <person name="Lander E."/>
            <person name="Galagan J."/>
            <person name="Nusbaum C."/>
            <person name="Devon K."/>
            <person name="Henn M."/>
            <person name="Jaffe D."/>
            <person name="Butler J."/>
            <person name="Alvarez P."/>
            <person name="Gnerre S."/>
            <person name="Grabherr M."/>
            <person name="Kleber M."/>
            <person name="Mauceli E."/>
            <person name="Brockman W."/>
            <person name="MacCallum I.A."/>
            <person name="Rounsley S."/>
            <person name="Young S."/>
            <person name="LaButti K."/>
            <person name="Pushparaj V."/>
            <person name="DeCaprio D."/>
            <person name="Crawford M."/>
            <person name="Koehrsen M."/>
            <person name="Engels R."/>
            <person name="Montgomery P."/>
            <person name="Pearson M."/>
            <person name="Howarth C."/>
            <person name="Larson L."/>
            <person name="Luoma S."/>
            <person name="White J."/>
            <person name="Kodira C."/>
            <person name="Zeng Q."/>
            <person name="O'Leary S."/>
            <person name="Yandava C."/>
            <person name="Alvarado L."/>
            <person name="Wirth D."/>
            <person name="Volkman S."/>
            <person name="Hartl D."/>
        </authorList>
    </citation>
    <scope>NUCLEOTIDE SEQUENCE [LARGE SCALE GENOMIC DNA]</scope>
</reference>
<sequence>MVSLKPENADSPATDHDEYHNMEHSDDENIHSIASEDTCLYNIIRNTGFSIYCYKNTLFLYYLMKGCNVYFLACISDFLRRINFLSVF</sequence>
<feature type="transmembrane region" description="Helical" evidence="2">
    <location>
        <begin position="59"/>
        <end position="79"/>
    </location>
</feature>
<evidence type="ECO:0000313" key="3">
    <source>
        <dbReference type="EMBL" id="KOB89789.1"/>
    </source>
</evidence>
<dbReference type="Proteomes" id="UP000054282">
    <property type="component" value="Unassembled WGS sequence"/>
</dbReference>
<proteinExistence type="predicted"/>
<keyword evidence="2" id="KW-1133">Transmembrane helix</keyword>
<gene>
    <name evidence="3" type="ORF">PFDG_05343</name>
</gene>
<feature type="compositionally biased region" description="Basic and acidic residues" evidence="1">
    <location>
        <begin position="13"/>
        <end position="22"/>
    </location>
</feature>
<keyword evidence="2" id="KW-0472">Membrane</keyword>
<protein>
    <submittedName>
        <fullName evidence="3">Uncharacterized protein</fullName>
    </submittedName>
</protein>
<keyword evidence="2" id="KW-0812">Transmembrane</keyword>
<dbReference type="AlphaFoldDB" id="A0A0L7MAC0"/>
<evidence type="ECO:0000256" key="2">
    <source>
        <dbReference type="SAM" id="Phobius"/>
    </source>
</evidence>